<dbReference type="InterPro" id="IPR029058">
    <property type="entry name" value="AB_hydrolase_fold"/>
</dbReference>
<gene>
    <name evidence="4" type="ORF">CYLTODRAFT_488543</name>
</gene>
<dbReference type="SUPFAM" id="SSF53474">
    <property type="entry name" value="alpha/beta-Hydrolases"/>
    <property type="match status" value="1"/>
</dbReference>
<dbReference type="PANTHER" id="PTHR10655">
    <property type="entry name" value="LYSOPHOSPHOLIPASE-RELATED"/>
    <property type="match status" value="1"/>
</dbReference>
<evidence type="ECO:0000259" key="3">
    <source>
        <dbReference type="Pfam" id="PF02230"/>
    </source>
</evidence>
<dbReference type="AlphaFoldDB" id="A0A0D7BK15"/>
<dbReference type="Gene3D" id="3.40.50.1820">
    <property type="entry name" value="alpha/beta hydrolase"/>
    <property type="match status" value="1"/>
</dbReference>
<evidence type="ECO:0000256" key="2">
    <source>
        <dbReference type="SAM" id="MobiDB-lite"/>
    </source>
</evidence>
<organism evidence="4 5">
    <name type="scientific">Cylindrobasidium torrendii FP15055 ss-10</name>
    <dbReference type="NCBI Taxonomy" id="1314674"/>
    <lineage>
        <taxon>Eukaryota</taxon>
        <taxon>Fungi</taxon>
        <taxon>Dikarya</taxon>
        <taxon>Basidiomycota</taxon>
        <taxon>Agaricomycotina</taxon>
        <taxon>Agaricomycetes</taxon>
        <taxon>Agaricomycetidae</taxon>
        <taxon>Agaricales</taxon>
        <taxon>Marasmiineae</taxon>
        <taxon>Physalacriaceae</taxon>
        <taxon>Cylindrobasidium</taxon>
    </lineage>
</organism>
<dbReference type="GO" id="GO:0005737">
    <property type="term" value="C:cytoplasm"/>
    <property type="evidence" value="ECO:0007669"/>
    <property type="project" value="TreeGrafter"/>
</dbReference>
<evidence type="ECO:0000313" key="5">
    <source>
        <dbReference type="Proteomes" id="UP000054007"/>
    </source>
</evidence>
<reference evidence="4 5" key="1">
    <citation type="journal article" date="2015" name="Fungal Genet. Biol.">
        <title>Evolution of novel wood decay mechanisms in Agaricales revealed by the genome sequences of Fistulina hepatica and Cylindrobasidium torrendii.</title>
        <authorList>
            <person name="Floudas D."/>
            <person name="Held B.W."/>
            <person name="Riley R."/>
            <person name="Nagy L.G."/>
            <person name="Koehler G."/>
            <person name="Ransdell A.S."/>
            <person name="Younus H."/>
            <person name="Chow J."/>
            <person name="Chiniquy J."/>
            <person name="Lipzen A."/>
            <person name="Tritt A."/>
            <person name="Sun H."/>
            <person name="Haridas S."/>
            <person name="LaButti K."/>
            <person name="Ohm R.A."/>
            <person name="Kues U."/>
            <person name="Blanchette R.A."/>
            <person name="Grigoriev I.V."/>
            <person name="Minto R.E."/>
            <person name="Hibbett D.S."/>
        </authorList>
    </citation>
    <scope>NUCLEOTIDE SEQUENCE [LARGE SCALE GENOMIC DNA]</scope>
    <source>
        <strain evidence="4 5">FP15055 ss-10</strain>
    </source>
</reference>
<accession>A0A0D7BK15</accession>
<dbReference type="STRING" id="1314674.A0A0D7BK15"/>
<name>A0A0D7BK15_9AGAR</name>
<dbReference type="InterPro" id="IPR050565">
    <property type="entry name" value="LYPA1-2/EST-like"/>
</dbReference>
<dbReference type="Proteomes" id="UP000054007">
    <property type="component" value="Unassembled WGS sequence"/>
</dbReference>
<dbReference type="GO" id="GO:0052689">
    <property type="term" value="F:carboxylic ester hydrolase activity"/>
    <property type="evidence" value="ECO:0007669"/>
    <property type="project" value="TreeGrafter"/>
</dbReference>
<dbReference type="GO" id="GO:0008474">
    <property type="term" value="F:palmitoyl-(protein) hydrolase activity"/>
    <property type="evidence" value="ECO:0007669"/>
    <property type="project" value="TreeGrafter"/>
</dbReference>
<dbReference type="InterPro" id="IPR003140">
    <property type="entry name" value="PLipase/COase/thioEstase"/>
</dbReference>
<evidence type="ECO:0000313" key="4">
    <source>
        <dbReference type="EMBL" id="KIY69951.1"/>
    </source>
</evidence>
<dbReference type="OrthoDB" id="437457at2759"/>
<dbReference type="EMBL" id="KN880476">
    <property type="protein sequence ID" value="KIY69951.1"/>
    <property type="molecule type" value="Genomic_DNA"/>
</dbReference>
<dbReference type="Pfam" id="PF02230">
    <property type="entry name" value="Abhydrolase_2"/>
    <property type="match status" value="1"/>
</dbReference>
<protein>
    <submittedName>
        <fullName evidence="4">Alpha/beta-hydrolase</fullName>
    </submittedName>
</protein>
<feature type="domain" description="Phospholipase/carboxylesterase/thioesterase" evidence="3">
    <location>
        <begin position="38"/>
        <end position="178"/>
    </location>
</feature>
<keyword evidence="5" id="KW-1185">Reference proteome</keyword>
<comment type="similarity">
    <text evidence="1">Belongs to the AB hydrolase superfamily. AB hydrolase 2 family.</text>
</comment>
<dbReference type="PANTHER" id="PTHR10655:SF67">
    <property type="entry name" value="PHOSPHOLIPASE_CARBOXYLESTERASE SUPERFAMILY (AFU_ORTHOLOGUE AFUA_5G09340)"/>
    <property type="match status" value="1"/>
</dbReference>
<keyword evidence="4" id="KW-0378">Hydrolase</keyword>
<evidence type="ECO:0000256" key="1">
    <source>
        <dbReference type="ARBA" id="ARBA00006499"/>
    </source>
</evidence>
<sequence>MSDFHLREAPQVATPRQKRIPNPKELPLPFSYSSSDDGTNENLLILLHGLGDSHTPFYKLGCSFKLPQTAVLSVRAPEQIPYLYEQAFQWYESFDPLGELIPNPNPTPALDVLTVLLTKLTNDFGWPAARIHFFGFAQGGTVALELALRWHRAHPSEPFASVVSVSGPLISFPTLDKRCSTSVLIVHQPPPAEPSMPKDAITILSKGFSAVSDEELSGKRNGMPAAREEWMPIMRFWSTHLAKRQESGLYEVLSGAAPVPTPYASV</sequence>
<feature type="region of interest" description="Disordered" evidence="2">
    <location>
        <begin position="1"/>
        <end position="32"/>
    </location>
</feature>
<proteinExistence type="inferred from homology"/>